<feature type="compositionally biased region" description="Polar residues" evidence="1">
    <location>
        <begin position="37"/>
        <end position="69"/>
    </location>
</feature>
<dbReference type="AlphaFoldDB" id="A0A9W8YVJ5"/>
<dbReference type="SUPFAM" id="SSF52047">
    <property type="entry name" value="RNI-like"/>
    <property type="match status" value="1"/>
</dbReference>
<dbReference type="OrthoDB" id="120976at2759"/>
<protein>
    <recommendedName>
        <fullName evidence="2">LRR-containing protein second PH domain-containing protein</fullName>
    </recommendedName>
</protein>
<feature type="compositionally biased region" description="Low complexity" evidence="1">
    <location>
        <begin position="23"/>
        <end position="36"/>
    </location>
</feature>
<dbReference type="PANTHER" id="PTHR24114:SF2">
    <property type="entry name" value="F-BOX DOMAIN-CONTAINING PROTEIN-RELATED"/>
    <property type="match status" value="1"/>
</dbReference>
<dbReference type="Proteomes" id="UP001140453">
    <property type="component" value="Unassembled WGS sequence"/>
</dbReference>
<reference evidence="3" key="1">
    <citation type="submission" date="2022-10" db="EMBL/GenBank/DDBJ databases">
        <title>Tapping the CABI collections for fungal endophytes: first genome assemblies for Collariella, Neodidymelliopsis, Ascochyta clinopodiicola, Didymella pomorum, Didymosphaeria variabile, Neocosmospora piperis and Neocucurbitaria cava.</title>
        <authorList>
            <person name="Hill R."/>
        </authorList>
    </citation>
    <scope>NUCLEOTIDE SEQUENCE</scope>
    <source>
        <strain evidence="3">IMI 355082</strain>
    </source>
</reference>
<dbReference type="Pfam" id="PF25353">
    <property type="entry name" value="PH_2nd_LRR"/>
    <property type="match status" value="1"/>
</dbReference>
<dbReference type="Gene3D" id="3.80.10.10">
    <property type="entry name" value="Ribonuclease Inhibitor"/>
    <property type="match status" value="1"/>
</dbReference>
<dbReference type="EMBL" id="JAPEVB010000003">
    <property type="protein sequence ID" value="KAJ4392258.1"/>
    <property type="molecule type" value="Genomic_DNA"/>
</dbReference>
<comment type="caution">
    <text evidence="3">The sequence shown here is derived from an EMBL/GenBank/DDBJ whole genome shotgun (WGS) entry which is preliminary data.</text>
</comment>
<dbReference type="InterPro" id="IPR032675">
    <property type="entry name" value="LRR_dom_sf"/>
</dbReference>
<evidence type="ECO:0000313" key="4">
    <source>
        <dbReference type="Proteomes" id="UP001140453"/>
    </source>
</evidence>
<gene>
    <name evidence="3" type="ORF">N0V93_005883</name>
</gene>
<accession>A0A9W8YVJ5</accession>
<evidence type="ECO:0000259" key="2">
    <source>
        <dbReference type="Pfam" id="PF25353"/>
    </source>
</evidence>
<evidence type="ECO:0000313" key="3">
    <source>
        <dbReference type="EMBL" id="KAJ4392258.1"/>
    </source>
</evidence>
<dbReference type="InterPro" id="IPR052394">
    <property type="entry name" value="LRR-containing"/>
</dbReference>
<feature type="domain" description="LRR-containing protein second PH" evidence="2">
    <location>
        <begin position="297"/>
        <end position="415"/>
    </location>
</feature>
<feature type="region of interest" description="Disordered" evidence="1">
    <location>
        <begin position="18"/>
        <end position="102"/>
    </location>
</feature>
<dbReference type="PANTHER" id="PTHR24114">
    <property type="entry name" value="LEUCINE RICH REPEAT FAMILY PROTEIN"/>
    <property type="match status" value="1"/>
</dbReference>
<keyword evidence="4" id="KW-1185">Reference proteome</keyword>
<feature type="region of interest" description="Disordered" evidence="1">
    <location>
        <begin position="1175"/>
        <end position="1228"/>
    </location>
</feature>
<sequence>MDPRKWKRQSSALSLQALAIDETSNSSPAGSSPTSSINDSRNGSFFTTMKRSISRASSKTLNDASTPATPGTPGRKVLHKSTGSSSSFDNVRRRSSATSVVSMRHARTLSLSMSSSRPSVTGIDFKTAIDWKTQRVEAHCGLEADPQVLRSKPSYLVITPDYIVKMRSRTEALAAFPQIGSVNSRDDGGSSSLLPPPEPVLVIPVHMIVSVFMAETSRPSFGLEIWWRSSTCRAAYCSTQAYFVMPQDRSELMRTMSAQLKAKSLEFPEASLVPLEVEARIMDIFAREEPEFKTCKPEIFPVVRRTSVREDVLSKDKAKKQQEGASWYLALGRNSCYLAEVMPGSPVDVTYQTFGLVTLESFRANWIFHEERFVLSFREPFKPAVTLELASRYYRQIIITFMKADRFLKPCWPTALQTRETFRISGLTDPQLLIAGDNYGGLKRTLDAFLTAYHCSPVEWEINWKTAYAPEFRLLPPKTSEKYAVLQLLAVMRSLRYNGYFNSISFSGIDLSGLWEKLDTAGRTPVPYMNRSCLALSEVELSHVKFGSLLHKEIHALAFCSETVRQIDLTDCFTERNFRSSMPSSQDGPGFLFPILNLLELGLTKCNRLLLSGNYLRPADIVSLVEALMTQKVEIQALDISNCGLSDMALRDIFEVLFHQSQSLQSLNVSNNRGRVHASVIANLCQIIPDLRKLNVAGVIMGDISGPMFSFDTLSRFEYLQELDLSQYKVNDATLHALEQFLSQKPLSTPPSTFHKLVLNNCGINGREAARLFRSLAHHPGAHLHLNGNPLEDGIEDLCRAVALTPGPAGLHIDMVEFRHETNFVALMKAFTSNRNINFLSMVGTAPNPSSDGPCGPEVCQALEAFFQGNRAVRYLDLSGYSGKLDEGQLARGFARSLRGLASNTTLTHLRIRNQNLHDDVGTLGVVIRQNRTLRMIDCQENNWNLTSIQFLSKSLKLSSSIVEFPFPQAEYERALRRVVADIRRQAAAGGGSSGKATSSSIYVEQEAVLRTALQRQVHELRETVVRNRDALEAANGPFAMDLEESDATGGERGWPSLEMKMPSTNNSSGGNHAVGICDTQHTRAAPLSPLLERTSLHLQPPTANPVRLLDFELDSDLMETPIDRPTSDMTRRGFEAPSLAAVHANELAVTNGTENPYHIGDTDATALFLLETPSGAASPEAGGCSPTDLGMPETPTTSTPGSTTDGSGESESGEPSSPEFQLSNSKVANDAARVPSYSANFDMGPYFAGSGRDFVISRFRLGGLEAHEEE</sequence>
<organism evidence="3 4">
    <name type="scientific">Gnomoniopsis smithogilvyi</name>
    <dbReference type="NCBI Taxonomy" id="1191159"/>
    <lineage>
        <taxon>Eukaryota</taxon>
        <taxon>Fungi</taxon>
        <taxon>Dikarya</taxon>
        <taxon>Ascomycota</taxon>
        <taxon>Pezizomycotina</taxon>
        <taxon>Sordariomycetes</taxon>
        <taxon>Sordariomycetidae</taxon>
        <taxon>Diaporthales</taxon>
        <taxon>Gnomoniaceae</taxon>
        <taxon>Gnomoniopsis</taxon>
    </lineage>
</organism>
<name>A0A9W8YVJ5_9PEZI</name>
<dbReference type="InterPro" id="IPR057334">
    <property type="entry name" value="PH_2nd_LRR"/>
</dbReference>
<evidence type="ECO:0000256" key="1">
    <source>
        <dbReference type="SAM" id="MobiDB-lite"/>
    </source>
</evidence>
<feature type="compositionally biased region" description="Low complexity" evidence="1">
    <location>
        <begin position="1193"/>
        <end position="1220"/>
    </location>
</feature>
<proteinExistence type="predicted"/>